<reference evidence="10 11" key="1">
    <citation type="submission" date="2021-12" db="EMBL/GenBank/DDBJ databases">
        <title>High titer production of polyol ester of fatty acids by Rhodotorula paludigena BS15 towards product separation-free biomass refinery.</title>
        <authorList>
            <person name="Mano J."/>
            <person name="Ono H."/>
            <person name="Tanaka T."/>
            <person name="Naito K."/>
            <person name="Sushida H."/>
            <person name="Ike M."/>
            <person name="Tokuyasu K."/>
            <person name="Kitaoka M."/>
        </authorList>
    </citation>
    <scope>NUCLEOTIDE SEQUENCE [LARGE SCALE GENOMIC DNA]</scope>
    <source>
        <strain evidence="10 11">BS15</strain>
    </source>
</reference>
<dbReference type="InterPro" id="IPR056458">
    <property type="entry name" value="TPR_DOP1_M"/>
</dbReference>
<evidence type="ECO:0000256" key="4">
    <source>
        <dbReference type="ARBA" id="ARBA00023034"/>
    </source>
</evidence>
<organism evidence="10 11">
    <name type="scientific">Rhodotorula paludigena</name>
    <dbReference type="NCBI Taxonomy" id="86838"/>
    <lineage>
        <taxon>Eukaryota</taxon>
        <taxon>Fungi</taxon>
        <taxon>Dikarya</taxon>
        <taxon>Basidiomycota</taxon>
        <taxon>Pucciniomycotina</taxon>
        <taxon>Microbotryomycetes</taxon>
        <taxon>Sporidiobolales</taxon>
        <taxon>Sporidiobolaceae</taxon>
        <taxon>Rhodotorula</taxon>
    </lineage>
</organism>
<dbReference type="GO" id="GO:0005768">
    <property type="term" value="C:endosome"/>
    <property type="evidence" value="ECO:0007669"/>
    <property type="project" value="TreeGrafter"/>
</dbReference>
<dbReference type="InterPro" id="IPR040314">
    <property type="entry name" value="DOP1"/>
</dbReference>
<keyword evidence="5" id="KW-0472">Membrane</keyword>
<evidence type="ECO:0000256" key="7">
    <source>
        <dbReference type="SAM" id="MobiDB-lite"/>
    </source>
</evidence>
<evidence type="ECO:0000256" key="5">
    <source>
        <dbReference type="ARBA" id="ARBA00023136"/>
    </source>
</evidence>
<dbReference type="PANTHER" id="PTHR14042:SF24">
    <property type="entry name" value="PROTEIN DOPEY-1 HOMOLOG"/>
    <property type="match status" value="1"/>
</dbReference>
<feature type="domain" description="DOP1 N-terminal" evidence="8">
    <location>
        <begin position="53"/>
        <end position="341"/>
    </location>
</feature>
<dbReference type="InterPro" id="IPR007249">
    <property type="entry name" value="DOP1_N"/>
</dbReference>
<dbReference type="Proteomes" id="UP001342314">
    <property type="component" value="Unassembled WGS sequence"/>
</dbReference>
<feature type="domain" description="DOP1-like middle TPR" evidence="9">
    <location>
        <begin position="352"/>
        <end position="450"/>
    </location>
</feature>
<proteinExistence type="inferred from homology"/>
<dbReference type="PANTHER" id="PTHR14042">
    <property type="entry name" value="DOPEY-RELATED"/>
    <property type="match status" value="1"/>
</dbReference>
<keyword evidence="4" id="KW-0333">Golgi apparatus</keyword>
<evidence type="ECO:0000256" key="2">
    <source>
        <dbReference type="ARBA" id="ARBA00022448"/>
    </source>
</evidence>
<comment type="subcellular location">
    <subcellularLocation>
        <location evidence="1">Golgi apparatus membrane</location>
        <topology evidence="1">Peripheral membrane protein</topology>
    </subcellularLocation>
</comment>
<keyword evidence="2" id="KW-0813">Transport</keyword>
<dbReference type="GO" id="GO:0005802">
    <property type="term" value="C:trans-Golgi network"/>
    <property type="evidence" value="ECO:0007669"/>
    <property type="project" value="TreeGrafter"/>
</dbReference>
<evidence type="ECO:0000256" key="6">
    <source>
        <dbReference type="ARBA" id="ARBA00046326"/>
    </source>
</evidence>
<dbReference type="GO" id="GO:0000139">
    <property type="term" value="C:Golgi membrane"/>
    <property type="evidence" value="ECO:0007669"/>
    <property type="project" value="UniProtKB-SubCell"/>
</dbReference>
<evidence type="ECO:0000259" key="8">
    <source>
        <dbReference type="Pfam" id="PF04118"/>
    </source>
</evidence>
<dbReference type="GO" id="GO:0006895">
    <property type="term" value="P:Golgi to endosome transport"/>
    <property type="evidence" value="ECO:0007669"/>
    <property type="project" value="InterPro"/>
</dbReference>
<dbReference type="Pfam" id="PF24597">
    <property type="entry name" value="TPR_DOP1_M"/>
    <property type="match status" value="1"/>
</dbReference>
<accession>A0AAV5GCK4</accession>
<dbReference type="GO" id="GO:0015031">
    <property type="term" value="P:protein transport"/>
    <property type="evidence" value="ECO:0007669"/>
    <property type="project" value="UniProtKB-KW"/>
</dbReference>
<protein>
    <recommendedName>
        <fullName evidence="12">Dopey N-terminal domain-containing protein</fullName>
    </recommendedName>
</protein>
<feature type="compositionally biased region" description="Low complexity" evidence="7">
    <location>
        <begin position="11"/>
        <end position="28"/>
    </location>
</feature>
<dbReference type="EMBL" id="BQKY01000001">
    <property type="protein sequence ID" value="GJN87072.1"/>
    <property type="molecule type" value="Genomic_DNA"/>
</dbReference>
<evidence type="ECO:0000313" key="11">
    <source>
        <dbReference type="Proteomes" id="UP001342314"/>
    </source>
</evidence>
<evidence type="ECO:0000256" key="3">
    <source>
        <dbReference type="ARBA" id="ARBA00022927"/>
    </source>
</evidence>
<keyword evidence="3" id="KW-0653">Protein transport</keyword>
<sequence>MLPHSATPVQAVAPSLSSATATADTAPPRRSSTGRVRDSFAAIAQQEKALQSDPKYRKYATAVDKTLQAFDQVNEWADFITFLAKLLKCLQAAPQFPVIPHKLIVAKRLSQCLNPALPTGPDNLRRDLPAWSSGLFPFFQYAATSVKPIVLNMYERFYLPLQEDLRPATKAFILALLPGLEEETGEWFEKVAALLDRLSGTVSPSFFFQNLWLVLITAPTSRIPAINYLSRRLPKVSPVKTAPNDAQPTPTVQDDDGLSDIVGQDVGLMVRGFAAALEDDKVLVQRGILDLLNGTLRLDSPGFRNCRRADQVLLMRAVLGVVLRRDLSLSRRLYTWLLGSSDASSSQVEHLRAYGLSLLHESLQAEMSAVAGLASDQTTERQRPFKIFISLLDKWEIGANLTEVGVLDAFQALKEDLRPEDAHDDLLMTGNMLFEVLDPFLLWKQLYLTSRNEVEGIQDGEKERSSSLELARSSDMKSASLPEVDGRALLAAGLSAAFEIVQACVAEPHANAPATFTLTAVKLLTRLHEVVLDLDTSGVDVVWQPTDWINSIAAFIASTRANPATFRIDAALVKLILDLAAAQGLRPPAKVDRRSVVEVMAKKLLDYLVAGNAPCYLEAADLLWQVGGLSPRRDLETMISAHLGSPDPVERARAFESFGNLWRFVGKSLSNHASFHSSRAAKR</sequence>
<evidence type="ECO:0000313" key="10">
    <source>
        <dbReference type="EMBL" id="GJN87072.1"/>
    </source>
</evidence>
<dbReference type="Pfam" id="PF04118">
    <property type="entry name" value="Dopey_N"/>
    <property type="match status" value="1"/>
</dbReference>
<feature type="region of interest" description="Disordered" evidence="7">
    <location>
        <begin position="1"/>
        <end position="36"/>
    </location>
</feature>
<comment type="caution">
    <text evidence="10">The sequence shown here is derived from an EMBL/GenBank/DDBJ whole genome shotgun (WGS) entry which is preliminary data.</text>
</comment>
<keyword evidence="11" id="KW-1185">Reference proteome</keyword>
<comment type="similarity">
    <text evidence="6">Belongs to the DOP1 family.</text>
</comment>
<name>A0AAV5GCK4_9BASI</name>
<dbReference type="AlphaFoldDB" id="A0AAV5GCK4"/>
<gene>
    <name evidence="10" type="ORF">Rhopal_000017-T1</name>
</gene>
<evidence type="ECO:0000259" key="9">
    <source>
        <dbReference type="Pfam" id="PF24597"/>
    </source>
</evidence>
<evidence type="ECO:0008006" key="12">
    <source>
        <dbReference type="Google" id="ProtNLM"/>
    </source>
</evidence>
<evidence type="ECO:0000256" key="1">
    <source>
        <dbReference type="ARBA" id="ARBA00004395"/>
    </source>
</evidence>
<dbReference type="GO" id="GO:0005829">
    <property type="term" value="C:cytosol"/>
    <property type="evidence" value="ECO:0007669"/>
    <property type="project" value="GOC"/>
</dbReference>